<dbReference type="Pfam" id="PF12763">
    <property type="entry name" value="EH"/>
    <property type="match status" value="1"/>
</dbReference>
<feature type="region of interest" description="Disordered" evidence="1">
    <location>
        <begin position="121"/>
        <end position="323"/>
    </location>
</feature>
<feature type="compositionally biased region" description="Pro residues" evidence="1">
    <location>
        <begin position="584"/>
        <end position="595"/>
    </location>
</feature>
<dbReference type="GO" id="GO:0005509">
    <property type="term" value="F:calcium ion binding"/>
    <property type="evidence" value="ECO:0007669"/>
    <property type="project" value="InterPro"/>
</dbReference>
<evidence type="ECO:0000313" key="2">
    <source>
        <dbReference type="EMBL" id="CAD7223151.1"/>
    </source>
</evidence>
<proteinExistence type="predicted"/>
<dbReference type="OrthoDB" id="10045710at2759"/>
<dbReference type="PROSITE" id="PS50222">
    <property type="entry name" value="EF_HAND_2"/>
    <property type="match status" value="1"/>
</dbReference>
<feature type="compositionally biased region" description="Pro residues" evidence="1">
    <location>
        <begin position="466"/>
        <end position="495"/>
    </location>
</feature>
<dbReference type="GO" id="GO:0005737">
    <property type="term" value="C:cytoplasm"/>
    <property type="evidence" value="ECO:0007669"/>
    <property type="project" value="TreeGrafter"/>
</dbReference>
<dbReference type="PANTHER" id="PTHR11216:SF174">
    <property type="entry name" value="GH06923P"/>
    <property type="match status" value="1"/>
</dbReference>
<accession>A0A7R8W687</accession>
<gene>
    <name evidence="2" type="ORF">CTOB1V02_LOCUS1145</name>
</gene>
<feature type="compositionally biased region" description="Pro residues" evidence="1">
    <location>
        <begin position="131"/>
        <end position="144"/>
    </location>
</feature>
<dbReference type="CDD" id="cd00052">
    <property type="entry name" value="EH"/>
    <property type="match status" value="1"/>
</dbReference>
<feature type="compositionally biased region" description="Pro residues" evidence="1">
    <location>
        <begin position="213"/>
        <end position="224"/>
    </location>
</feature>
<dbReference type="SMART" id="SM00027">
    <property type="entry name" value="EH"/>
    <property type="match status" value="1"/>
</dbReference>
<feature type="compositionally biased region" description="Pro residues" evidence="1">
    <location>
        <begin position="758"/>
        <end position="777"/>
    </location>
</feature>
<organism evidence="2">
    <name type="scientific">Cyprideis torosa</name>
    <dbReference type="NCBI Taxonomy" id="163714"/>
    <lineage>
        <taxon>Eukaryota</taxon>
        <taxon>Metazoa</taxon>
        <taxon>Ecdysozoa</taxon>
        <taxon>Arthropoda</taxon>
        <taxon>Crustacea</taxon>
        <taxon>Oligostraca</taxon>
        <taxon>Ostracoda</taxon>
        <taxon>Podocopa</taxon>
        <taxon>Podocopida</taxon>
        <taxon>Cytherocopina</taxon>
        <taxon>Cytheroidea</taxon>
        <taxon>Cytherideidae</taxon>
        <taxon>Cyprideis</taxon>
    </lineage>
</organism>
<name>A0A7R8W687_9CRUS</name>
<dbReference type="PANTHER" id="PTHR11216">
    <property type="entry name" value="EH DOMAIN"/>
    <property type="match status" value="1"/>
</dbReference>
<dbReference type="GO" id="GO:0016197">
    <property type="term" value="P:endosomal transport"/>
    <property type="evidence" value="ECO:0007669"/>
    <property type="project" value="TreeGrafter"/>
</dbReference>
<dbReference type="AlphaFoldDB" id="A0A7R8W687"/>
<feature type="region of interest" description="Disordered" evidence="1">
    <location>
        <begin position="735"/>
        <end position="777"/>
    </location>
</feature>
<dbReference type="InterPro" id="IPR011992">
    <property type="entry name" value="EF-hand-dom_pair"/>
</dbReference>
<sequence length="777" mass="83196">MLGTSVSSEPYPSTCTAVQLCDRELVVYNHLFNQCCAASAPSLSPGGSPLPPPTTVSPSVARELFEQARLPVTTLQTILQMIGSLDEPLNKHQFNLALKLISFAQNGLPLGMDSASLREETPLPLFSHPPSIKPSPRKPAPPAPSGDLIQLSDSEDAPAPPREPNEGKAGVVNGRVKETDSDSYTSTSDTTDSSPLPDDLSKGPSEKLTPWRAMPPAPRQPPNATPRRPRRSSSPPASTSEGEEGATTPTDNEDAAGAGGRDRSDSASSQPRESPTEDGGPKWIQLNAVEEQQHLLCTEEDSSDRHSSGDEEDGGKKRRDYDGPWKITHEQRSYYMKQFSTLQPDASGLIPGSKARPFFEKSRLPLPELSHIWQMADLTQDGALNLPEFCIAMHLVVARRNRVGLPAQLPPELMQEAVLLGAKTWTQFDQSPLPPDVTERPPSPIPTTLDAIASPRSPPSQVTPVPAVPSPPVIKPLPPVPAPRNHPSAAPPPPIKNHLEETDSMLPQPKPVRLSPEPARGIQRPTPRKATVNAGAFTLPPPPSGRNGGESNSFIPLSEPPFGPTSLPLTLNNTHAHHQAPPSQDAPPPPPPRTIPAPADFTQTNATRAPPLRQTSHHRSSSLDLGNRPPPIPARVSPSQSPQPPILPPGLTISDAKPHPSAFQQYRRSPPNILPPPMPKSCEEILLEVKELLLQPNSEPTAQALKGLVGSLRTRCLQLEEEVSSLQLQLTQLRESRTAAETPAGGGGDAGNAVWVKQPPPPGPTKLPPPPNSATTN</sequence>
<protein>
    <submittedName>
        <fullName evidence="2">Uncharacterized protein</fullName>
    </submittedName>
</protein>
<dbReference type="PROSITE" id="PS50031">
    <property type="entry name" value="EH"/>
    <property type="match status" value="1"/>
</dbReference>
<dbReference type="EMBL" id="OB660160">
    <property type="protein sequence ID" value="CAD7223151.1"/>
    <property type="molecule type" value="Genomic_DNA"/>
</dbReference>
<dbReference type="SUPFAM" id="SSF47473">
    <property type="entry name" value="EF-hand"/>
    <property type="match status" value="1"/>
</dbReference>
<evidence type="ECO:0000256" key="1">
    <source>
        <dbReference type="SAM" id="MobiDB-lite"/>
    </source>
</evidence>
<dbReference type="InterPro" id="IPR002048">
    <property type="entry name" value="EF_hand_dom"/>
</dbReference>
<dbReference type="GO" id="GO:0005886">
    <property type="term" value="C:plasma membrane"/>
    <property type="evidence" value="ECO:0007669"/>
    <property type="project" value="TreeGrafter"/>
</dbReference>
<feature type="region of interest" description="Disordered" evidence="1">
    <location>
        <begin position="429"/>
        <end position="679"/>
    </location>
</feature>
<dbReference type="Gene3D" id="1.10.238.10">
    <property type="entry name" value="EF-hand"/>
    <property type="match status" value="2"/>
</dbReference>
<dbReference type="GO" id="GO:0006897">
    <property type="term" value="P:endocytosis"/>
    <property type="evidence" value="ECO:0007669"/>
    <property type="project" value="TreeGrafter"/>
</dbReference>
<reference evidence="2" key="1">
    <citation type="submission" date="2020-11" db="EMBL/GenBank/DDBJ databases">
        <authorList>
            <person name="Tran Van P."/>
        </authorList>
    </citation>
    <scope>NUCLEOTIDE SEQUENCE</scope>
</reference>
<feature type="compositionally biased region" description="Low complexity" evidence="1">
    <location>
        <begin position="182"/>
        <end position="198"/>
    </location>
</feature>
<dbReference type="InterPro" id="IPR000261">
    <property type="entry name" value="EH_dom"/>
</dbReference>